<evidence type="ECO:0000313" key="3">
    <source>
        <dbReference type="EMBL" id="GJE89856.1"/>
    </source>
</evidence>
<gene>
    <name evidence="3" type="ORF">PsYK624_059660</name>
</gene>
<sequence length="556" mass="61630">MFHSEAALTYAEQLRCHGHGEPLWQPEPSQYGEVLIGDVGFIEDGCFYRLFNCTLEASDPVNAEFGVPDGYVPLKLNTRAFVQTRENYLPPKPIYSKSISQFKANVGATASKGISVSYTFECRNQAGAILVPGADVTMSHVQSNARIREYVRLFHAFWHAFAVAQGREIAPEDIVLVTGWLKTSEWALAAISNHGSSHAISFSASGGVAGAEFGVEHSTSAEMSVTQRSGPKLAAGASADAGMHAKRDQCLFVKYYKVKYRRFLPLKITAMAQPRDMDHEEDFPPSDSSTLSLDNDTDVEVEHFPSPKKLRDTLDIILEHILKESCARIAIASHDDAFWLEMQHGIRQTPMIRVLAHVDAGIIVDENQVGYLESEDAEDSSTEKFNWPEPFDISDDEFYPLDDDESGSVFGGSKRGGCWTCRLRGKECDIGQHKPSACLPCIRSRIQCLGWSNRRPKWMKDTRRVDEVKGMIQRFENLRGGTGASSSLDAQIQSGTPILTLVDGSELETSPSFSVLATTPLRTTPHRTFGQPLEGSGFEYQKKLIDRAATYRSDRS</sequence>
<keyword evidence="4" id="KW-1185">Reference proteome</keyword>
<dbReference type="InterPro" id="IPR036864">
    <property type="entry name" value="Zn2-C6_fun-type_DNA-bd_sf"/>
</dbReference>
<name>A0A9P3G7R2_9APHY</name>
<dbReference type="SUPFAM" id="SSF57701">
    <property type="entry name" value="Zn2/Cys6 DNA-binding domain"/>
    <property type="match status" value="1"/>
</dbReference>
<protein>
    <submittedName>
        <fullName evidence="3">Zn(II)2Cys6 transcription factor</fullName>
    </submittedName>
</protein>
<evidence type="ECO:0000313" key="4">
    <source>
        <dbReference type="Proteomes" id="UP000703269"/>
    </source>
</evidence>
<feature type="region of interest" description="Disordered" evidence="1">
    <location>
        <begin position="275"/>
        <end position="294"/>
    </location>
</feature>
<accession>A0A9P3G7R2</accession>
<organism evidence="3 4">
    <name type="scientific">Phanerochaete sordida</name>
    <dbReference type="NCBI Taxonomy" id="48140"/>
    <lineage>
        <taxon>Eukaryota</taxon>
        <taxon>Fungi</taxon>
        <taxon>Dikarya</taxon>
        <taxon>Basidiomycota</taxon>
        <taxon>Agaricomycotina</taxon>
        <taxon>Agaricomycetes</taxon>
        <taxon>Polyporales</taxon>
        <taxon>Phanerochaetaceae</taxon>
        <taxon>Phanerochaete</taxon>
    </lineage>
</organism>
<dbReference type="InterPro" id="IPR001138">
    <property type="entry name" value="Zn2Cys6_DnaBD"/>
</dbReference>
<dbReference type="EMBL" id="BPQB01000014">
    <property type="protein sequence ID" value="GJE89856.1"/>
    <property type="molecule type" value="Genomic_DNA"/>
</dbReference>
<dbReference type="GO" id="GO:0008270">
    <property type="term" value="F:zinc ion binding"/>
    <property type="evidence" value="ECO:0007669"/>
    <property type="project" value="InterPro"/>
</dbReference>
<evidence type="ECO:0000256" key="1">
    <source>
        <dbReference type="SAM" id="MobiDB-lite"/>
    </source>
</evidence>
<dbReference type="Proteomes" id="UP000703269">
    <property type="component" value="Unassembled WGS sequence"/>
</dbReference>
<dbReference type="GO" id="GO:0000981">
    <property type="term" value="F:DNA-binding transcription factor activity, RNA polymerase II-specific"/>
    <property type="evidence" value="ECO:0007669"/>
    <property type="project" value="InterPro"/>
</dbReference>
<evidence type="ECO:0000259" key="2">
    <source>
        <dbReference type="PROSITE" id="PS50048"/>
    </source>
</evidence>
<feature type="domain" description="Zn(2)-C6 fungal-type" evidence="2">
    <location>
        <begin position="417"/>
        <end position="448"/>
    </location>
</feature>
<proteinExistence type="predicted"/>
<dbReference type="OrthoDB" id="3222453at2759"/>
<comment type="caution">
    <text evidence="3">The sequence shown here is derived from an EMBL/GenBank/DDBJ whole genome shotgun (WGS) entry which is preliminary data.</text>
</comment>
<dbReference type="AlphaFoldDB" id="A0A9P3G7R2"/>
<reference evidence="3 4" key="1">
    <citation type="submission" date="2021-08" db="EMBL/GenBank/DDBJ databases">
        <title>Draft Genome Sequence of Phanerochaete sordida strain YK-624.</title>
        <authorList>
            <person name="Mori T."/>
            <person name="Dohra H."/>
            <person name="Suzuki T."/>
            <person name="Kawagishi H."/>
            <person name="Hirai H."/>
        </authorList>
    </citation>
    <scope>NUCLEOTIDE SEQUENCE [LARGE SCALE GENOMIC DNA]</scope>
    <source>
        <strain evidence="3 4">YK-624</strain>
    </source>
</reference>
<dbReference type="PROSITE" id="PS50048">
    <property type="entry name" value="ZN2_CY6_FUNGAL_2"/>
    <property type="match status" value="1"/>
</dbReference>